<keyword evidence="5 7" id="KW-0472">Membrane</keyword>
<evidence type="ECO:0000256" key="1">
    <source>
        <dbReference type="ARBA" id="ARBA00004141"/>
    </source>
</evidence>
<evidence type="ECO:0000259" key="9">
    <source>
        <dbReference type="Pfam" id="PF01529"/>
    </source>
</evidence>
<evidence type="ECO:0000256" key="7">
    <source>
        <dbReference type="RuleBase" id="RU079119"/>
    </source>
</evidence>
<reference evidence="10" key="2">
    <citation type="submission" date="2021-09" db="EMBL/GenBank/DDBJ databases">
        <authorList>
            <person name="Jia N."/>
            <person name="Wang J."/>
            <person name="Shi W."/>
            <person name="Du L."/>
            <person name="Sun Y."/>
            <person name="Zhan W."/>
            <person name="Jiang J."/>
            <person name="Wang Q."/>
            <person name="Zhang B."/>
            <person name="Ji P."/>
            <person name="Sakyi L.B."/>
            <person name="Cui X."/>
            <person name="Yuan T."/>
            <person name="Jiang B."/>
            <person name="Yang W."/>
            <person name="Lam T.T.-Y."/>
            <person name="Chang Q."/>
            <person name="Ding S."/>
            <person name="Wang X."/>
            <person name="Zhu J."/>
            <person name="Ruan X."/>
            <person name="Zhao L."/>
            <person name="Wei J."/>
            <person name="Que T."/>
            <person name="Du C."/>
            <person name="Cheng J."/>
            <person name="Dai P."/>
            <person name="Han X."/>
            <person name="Huang E."/>
            <person name="Gao Y."/>
            <person name="Liu J."/>
            <person name="Shao H."/>
            <person name="Ye R."/>
            <person name="Li L."/>
            <person name="Wei W."/>
            <person name="Wang X."/>
            <person name="Wang C."/>
            <person name="Huo Q."/>
            <person name="Li W."/>
            <person name="Guo W."/>
            <person name="Chen H."/>
            <person name="Chen S."/>
            <person name="Zhou L."/>
            <person name="Zhou L."/>
            <person name="Ni X."/>
            <person name="Tian J."/>
            <person name="Zhou Y."/>
            <person name="Sheng Y."/>
            <person name="Liu T."/>
            <person name="Pan Y."/>
            <person name="Xia L."/>
            <person name="Li J."/>
            <person name="Zhao F."/>
            <person name="Cao W."/>
        </authorList>
    </citation>
    <scope>NUCLEOTIDE SEQUENCE</scope>
    <source>
        <strain evidence="10">Rsan-2018</strain>
        <tissue evidence="10">Larvae</tissue>
    </source>
</reference>
<evidence type="ECO:0000256" key="6">
    <source>
        <dbReference type="ARBA" id="ARBA00023315"/>
    </source>
</evidence>
<keyword evidence="11" id="KW-1185">Reference proteome</keyword>
<feature type="transmembrane region" description="Helical" evidence="7">
    <location>
        <begin position="52"/>
        <end position="80"/>
    </location>
</feature>
<feature type="domain" description="Palmitoyltransferase DHHC" evidence="9">
    <location>
        <begin position="122"/>
        <end position="241"/>
    </location>
</feature>
<evidence type="ECO:0000313" key="10">
    <source>
        <dbReference type="EMBL" id="KAH7946519.1"/>
    </source>
</evidence>
<evidence type="ECO:0000256" key="3">
    <source>
        <dbReference type="ARBA" id="ARBA00022692"/>
    </source>
</evidence>
<keyword evidence="2 7" id="KW-0808">Transferase</keyword>
<dbReference type="GO" id="GO:0019706">
    <property type="term" value="F:protein-cysteine S-palmitoyltransferase activity"/>
    <property type="evidence" value="ECO:0007669"/>
    <property type="project" value="UniProtKB-EC"/>
</dbReference>
<sequence>MPRGPARWVDPLFEWLPVIGLVALFSWTYYVYMSVLCGSLIQDAVCRALLSVAFHVLFSLCLWSFVYTILAGPLQIPAYFSLSTHERERLDATKGFDERRQYLEELGNKRGILTLGMDGCVRYCAICQRIKPDRCHHCSWCRRCVPKMDHHCPWFNNCVSFTSQKSFLLTTAYACLLAAFTATTSVIHAVYSWFNPGFSFATINVSVLVIGGIYLSLGIGSFFYIHLDNMFRNVTTLEKMRATMFREPDDSFDLGRAKNVEQASGTARPALVPAVLPATMAPDNGFAVARPQVPYRGPSLVGHTQTIPKHADYPRMAPLQAPGTPAAAQQAARPSAALR</sequence>
<dbReference type="Proteomes" id="UP000821837">
    <property type="component" value="Chromosome 6"/>
</dbReference>
<organism evidence="10 11">
    <name type="scientific">Rhipicephalus sanguineus</name>
    <name type="common">Brown dog tick</name>
    <name type="synonym">Ixodes sanguineus</name>
    <dbReference type="NCBI Taxonomy" id="34632"/>
    <lineage>
        <taxon>Eukaryota</taxon>
        <taxon>Metazoa</taxon>
        <taxon>Ecdysozoa</taxon>
        <taxon>Arthropoda</taxon>
        <taxon>Chelicerata</taxon>
        <taxon>Arachnida</taxon>
        <taxon>Acari</taxon>
        <taxon>Parasitiformes</taxon>
        <taxon>Ixodida</taxon>
        <taxon>Ixodoidea</taxon>
        <taxon>Ixodidae</taxon>
        <taxon>Rhipicephalinae</taxon>
        <taxon>Rhipicephalus</taxon>
        <taxon>Rhipicephalus</taxon>
    </lineage>
</organism>
<dbReference type="VEuPathDB" id="VectorBase:RSAN_043915"/>
<comment type="subcellular location">
    <subcellularLocation>
        <location evidence="1">Membrane</location>
        <topology evidence="1">Multi-pass membrane protein</topology>
    </subcellularLocation>
</comment>
<feature type="transmembrane region" description="Helical" evidence="7">
    <location>
        <begin position="12"/>
        <end position="32"/>
    </location>
</feature>
<evidence type="ECO:0000256" key="4">
    <source>
        <dbReference type="ARBA" id="ARBA00022989"/>
    </source>
</evidence>
<comment type="catalytic activity">
    <reaction evidence="7">
        <text>L-cysteinyl-[protein] + hexadecanoyl-CoA = S-hexadecanoyl-L-cysteinyl-[protein] + CoA</text>
        <dbReference type="Rhea" id="RHEA:36683"/>
        <dbReference type="Rhea" id="RHEA-COMP:10131"/>
        <dbReference type="Rhea" id="RHEA-COMP:11032"/>
        <dbReference type="ChEBI" id="CHEBI:29950"/>
        <dbReference type="ChEBI" id="CHEBI:57287"/>
        <dbReference type="ChEBI" id="CHEBI:57379"/>
        <dbReference type="ChEBI" id="CHEBI:74151"/>
        <dbReference type="EC" id="2.3.1.225"/>
    </reaction>
</comment>
<dbReference type="InterPro" id="IPR039859">
    <property type="entry name" value="PFA4/ZDH16/20/ERF2-like"/>
</dbReference>
<dbReference type="EMBL" id="JABSTV010001252">
    <property type="protein sequence ID" value="KAH7946519.1"/>
    <property type="molecule type" value="Genomic_DNA"/>
</dbReference>
<proteinExistence type="inferred from homology"/>
<keyword evidence="3 7" id="KW-0812">Transmembrane</keyword>
<dbReference type="Pfam" id="PF01529">
    <property type="entry name" value="DHHC"/>
    <property type="match status" value="1"/>
</dbReference>
<comment type="domain">
    <text evidence="7">The DHHC domain is required for palmitoyltransferase activity.</text>
</comment>
<keyword evidence="6 7" id="KW-0012">Acyltransferase</keyword>
<evidence type="ECO:0000256" key="5">
    <source>
        <dbReference type="ARBA" id="ARBA00023136"/>
    </source>
</evidence>
<accession>A0A9D4PLA1</accession>
<evidence type="ECO:0000256" key="8">
    <source>
        <dbReference type="SAM" id="MobiDB-lite"/>
    </source>
</evidence>
<dbReference type="EC" id="2.3.1.225" evidence="7"/>
<feature type="compositionally biased region" description="Low complexity" evidence="8">
    <location>
        <begin position="317"/>
        <end position="339"/>
    </location>
</feature>
<comment type="similarity">
    <text evidence="7">Belongs to the DHHC palmitoyltransferase family.</text>
</comment>
<name>A0A9D4PLA1_RHISA</name>
<reference evidence="10" key="1">
    <citation type="journal article" date="2020" name="Cell">
        <title>Large-Scale Comparative Analyses of Tick Genomes Elucidate Their Genetic Diversity and Vector Capacities.</title>
        <authorList>
            <consortium name="Tick Genome and Microbiome Consortium (TIGMIC)"/>
            <person name="Jia N."/>
            <person name="Wang J."/>
            <person name="Shi W."/>
            <person name="Du L."/>
            <person name="Sun Y."/>
            <person name="Zhan W."/>
            <person name="Jiang J.F."/>
            <person name="Wang Q."/>
            <person name="Zhang B."/>
            <person name="Ji P."/>
            <person name="Bell-Sakyi L."/>
            <person name="Cui X.M."/>
            <person name="Yuan T.T."/>
            <person name="Jiang B.G."/>
            <person name="Yang W.F."/>
            <person name="Lam T.T."/>
            <person name="Chang Q.C."/>
            <person name="Ding S.J."/>
            <person name="Wang X.J."/>
            <person name="Zhu J.G."/>
            <person name="Ruan X.D."/>
            <person name="Zhao L."/>
            <person name="Wei J.T."/>
            <person name="Ye R.Z."/>
            <person name="Que T.C."/>
            <person name="Du C.H."/>
            <person name="Zhou Y.H."/>
            <person name="Cheng J.X."/>
            <person name="Dai P.F."/>
            <person name="Guo W.B."/>
            <person name="Han X.H."/>
            <person name="Huang E.J."/>
            <person name="Li L.F."/>
            <person name="Wei W."/>
            <person name="Gao Y.C."/>
            <person name="Liu J.Z."/>
            <person name="Shao H.Z."/>
            <person name="Wang X."/>
            <person name="Wang C.C."/>
            <person name="Yang T.C."/>
            <person name="Huo Q.B."/>
            <person name="Li W."/>
            <person name="Chen H.Y."/>
            <person name="Chen S.E."/>
            <person name="Zhou L.G."/>
            <person name="Ni X.B."/>
            <person name="Tian J.H."/>
            <person name="Sheng Y."/>
            <person name="Liu T."/>
            <person name="Pan Y.S."/>
            <person name="Xia L.Y."/>
            <person name="Li J."/>
            <person name="Zhao F."/>
            <person name="Cao W.C."/>
        </authorList>
    </citation>
    <scope>NUCLEOTIDE SEQUENCE</scope>
    <source>
        <strain evidence="10">Rsan-2018</strain>
    </source>
</reference>
<feature type="region of interest" description="Disordered" evidence="8">
    <location>
        <begin position="314"/>
        <end position="339"/>
    </location>
</feature>
<protein>
    <recommendedName>
        <fullName evidence="7">Palmitoyltransferase</fullName>
        <ecNumber evidence="7">2.3.1.225</ecNumber>
    </recommendedName>
</protein>
<evidence type="ECO:0000256" key="2">
    <source>
        <dbReference type="ARBA" id="ARBA00022679"/>
    </source>
</evidence>
<keyword evidence="4 7" id="KW-1133">Transmembrane helix</keyword>
<dbReference type="PROSITE" id="PS50216">
    <property type="entry name" value="DHHC"/>
    <property type="match status" value="1"/>
</dbReference>
<dbReference type="AlphaFoldDB" id="A0A9D4PLA1"/>
<gene>
    <name evidence="10" type="ORF">HPB52_000399</name>
</gene>
<evidence type="ECO:0000313" key="11">
    <source>
        <dbReference type="Proteomes" id="UP000821837"/>
    </source>
</evidence>
<dbReference type="GO" id="GO:0016020">
    <property type="term" value="C:membrane"/>
    <property type="evidence" value="ECO:0007669"/>
    <property type="project" value="UniProtKB-SubCell"/>
</dbReference>
<comment type="caution">
    <text evidence="10">The sequence shown here is derived from an EMBL/GenBank/DDBJ whole genome shotgun (WGS) entry which is preliminary data.</text>
</comment>
<dbReference type="InterPro" id="IPR001594">
    <property type="entry name" value="Palmitoyltrfase_DHHC"/>
</dbReference>
<feature type="transmembrane region" description="Helical" evidence="7">
    <location>
        <begin position="203"/>
        <end position="225"/>
    </location>
</feature>
<dbReference type="PANTHER" id="PTHR12246">
    <property type="entry name" value="PALMITOYLTRANSFERASE ZDHHC16"/>
    <property type="match status" value="1"/>
</dbReference>
<feature type="transmembrane region" description="Helical" evidence="7">
    <location>
        <begin position="167"/>
        <end position="191"/>
    </location>
</feature>